<evidence type="ECO:0000256" key="1">
    <source>
        <dbReference type="ARBA" id="ARBA00004477"/>
    </source>
</evidence>
<keyword evidence="2 6" id="KW-0812">Transmembrane</keyword>
<accession>A0A6P9AF85</accession>
<dbReference type="Gene3D" id="1.20.5.2480">
    <property type="match status" value="1"/>
</dbReference>
<feature type="transmembrane region" description="Helical" evidence="6">
    <location>
        <begin position="291"/>
        <end position="313"/>
    </location>
</feature>
<sequence length="468" mass="52083">MDTEEAKAFKSELSPKHDPLDDFLGGGSRLAENPQHFAEPLRDDKRLHESPSPAGKDIMDTMSFLHHESQPHFTPAAGDNFMDRQFSGSPVEKEDYSLEDEVIRHETPSPDLLPETKPQLPAFNDPLDDFGFSPKKSAPPPNPDPLEDFFSKPLPREPSPDPFREPSPSSFRQPSPVVVREPSPEPFREPSPVREPTPVRDPTPEPPPKPQAAPIPSFKESEKKPEKKEVKEPEPKPVVSKPSSPPPAPPKKVASGDCKSCDGLAIWFNPQRMHPQVEALVYWRDPKKSGIVFGGVMVVLLSLTFFSFISVVANLSLLALAATFCFRVYKSVQQVIQKTSDGHPFKEILEMDLALPAEKVRTTSDLAVTHINAVVSELRRLFLVEDFVDSIKFGFCLWMLTYLGSWFNGMTLIILGVVGLFTLPKVYETNKVVIDEKIALVSGKINEITAKVKAAIPIGKKAEEKKEQ</sequence>
<evidence type="ECO:0000313" key="10">
    <source>
        <dbReference type="RefSeq" id="XP_034255989.1"/>
    </source>
</evidence>
<feature type="compositionally biased region" description="Basic and acidic residues" evidence="7">
    <location>
        <begin position="154"/>
        <end position="164"/>
    </location>
</feature>
<dbReference type="KEGG" id="tpal:117653991"/>
<gene>
    <name evidence="10" type="primary">LOC117653991</name>
</gene>
<evidence type="ECO:0000256" key="4">
    <source>
        <dbReference type="ARBA" id="ARBA00022989"/>
    </source>
</evidence>
<feature type="compositionally biased region" description="Basic and acidic residues" evidence="7">
    <location>
        <begin position="91"/>
        <end position="108"/>
    </location>
</feature>
<dbReference type="GO" id="GO:0030424">
    <property type="term" value="C:axon"/>
    <property type="evidence" value="ECO:0007669"/>
    <property type="project" value="TreeGrafter"/>
</dbReference>
<feature type="compositionally biased region" description="Basic and acidic residues" evidence="7">
    <location>
        <begin position="39"/>
        <end position="49"/>
    </location>
</feature>
<feature type="compositionally biased region" description="Pro residues" evidence="7">
    <location>
        <begin position="193"/>
        <end position="213"/>
    </location>
</feature>
<evidence type="ECO:0000256" key="2">
    <source>
        <dbReference type="ARBA" id="ARBA00022692"/>
    </source>
</evidence>
<dbReference type="Pfam" id="PF02453">
    <property type="entry name" value="Reticulon"/>
    <property type="match status" value="1"/>
</dbReference>
<evidence type="ECO:0000313" key="9">
    <source>
        <dbReference type="Proteomes" id="UP000515158"/>
    </source>
</evidence>
<dbReference type="CTD" id="33721"/>
<dbReference type="GeneID" id="117653991"/>
<proteinExistence type="predicted"/>
<feature type="compositionally biased region" description="Basic and acidic residues" evidence="7">
    <location>
        <begin position="1"/>
        <end position="20"/>
    </location>
</feature>
<evidence type="ECO:0000259" key="8">
    <source>
        <dbReference type="PROSITE" id="PS50845"/>
    </source>
</evidence>
<feature type="transmembrane region" description="Helical" evidence="6">
    <location>
        <begin position="397"/>
        <end position="421"/>
    </location>
</feature>
<dbReference type="RefSeq" id="XP_034255989.1">
    <property type="nucleotide sequence ID" value="XM_034400098.1"/>
</dbReference>
<feature type="compositionally biased region" description="Basic and acidic residues" evidence="7">
    <location>
        <begin position="182"/>
        <end position="192"/>
    </location>
</feature>
<comment type="subcellular location">
    <subcellularLocation>
        <location evidence="1 6">Endoplasmic reticulum membrane</location>
        <topology evidence="1 6">Multi-pass membrane protein</topology>
    </subcellularLocation>
</comment>
<dbReference type="InterPro" id="IPR003388">
    <property type="entry name" value="Reticulon"/>
</dbReference>
<protein>
    <recommendedName>
        <fullName evidence="6">Reticulon-like protein</fullName>
    </recommendedName>
</protein>
<keyword evidence="9" id="KW-1185">Reference proteome</keyword>
<evidence type="ECO:0000256" key="3">
    <source>
        <dbReference type="ARBA" id="ARBA00022824"/>
    </source>
</evidence>
<reference evidence="10" key="1">
    <citation type="submission" date="2025-08" db="UniProtKB">
        <authorList>
            <consortium name="RefSeq"/>
        </authorList>
    </citation>
    <scope>IDENTIFICATION</scope>
    <source>
        <tissue evidence="10">Total insect</tissue>
    </source>
</reference>
<evidence type="ECO:0000256" key="7">
    <source>
        <dbReference type="SAM" id="MobiDB-lite"/>
    </source>
</evidence>
<dbReference type="AlphaFoldDB" id="A0A6P9AF85"/>
<dbReference type="Proteomes" id="UP000515158">
    <property type="component" value="Unplaced"/>
</dbReference>
<dbReference type="InParanoid" id="A0A6P9AF85"/>
<organism evidence="10">
    <name type="scientific">Thrips palmi</name>
    <name type="common">Melon thrips</name>
    <dbReference type="NCBI Taxonomy" id="161013"/>
    <lineage>
        <taxon>Eukaryota</taxon>
        <taxon>Metazoa</taxon>
        <taxon>Ecdysozoa</taxon>
        <taxon>Arthropoda</taxon>
        <taxon>Hexapoda</taxon>
        <taxon>Insecta</taxon>
        <taxon>Pterygota</taxon>
        <taxon>Neoptera</taxon>
        <taxon>Paraneoptera</taxon>
        <taxon>Thysanoptera</taxon>
        <taxon>Terebrantia</taxon>
        <taxon>Thripoidea</taxon>
        <taxon>Thripidae</taxon>
        <taxon>Thrips</taxon>
    </lineage>
</organism>
<keyword evidence="3 6" id="KW-0256">Endoplasmic reticulum</keyword>
<keyword evidence="4 6" id="KW-1133">Transmembrane helix</keyword>
<dbReference type="InterPro" id="IPR046964">
    <property type="entry name" value="RTN1-4"/>
</dbReference>
<dbReference type="PANTHER" id="PTHR45799">
    <property type="entry name" value="RETICULON-LIKE PROTEIN"/>
    <property type="match status" value="1"/>
</dbReference>
<dbReference type="GO" id="GO:0005789">
    <property type="term" value="C:endoplasmic reticulum membrane"/>
    <property type="evidence" value="ECO:0007669"/>
    <property type="project" value="UniProtKB-SubCell"/>
</dbReference>
<name>A0A6P9AF85_THRPL</name>
<dbReference type="OrthoDB" id="567788at2759"/>
<keyword evidence="5 6" id="KW-0472">Membrane</keyword>
<feature type="domain" description="Reticulon" evidence="8">
    <location>
        <begin position="277"/>
        <end position="468"/>
    </location>
</feature>
<feature type="compositionally biased region" description="Basic and acidic residues" evidence="7">
    <location>
        <begin position="219"/>
        <end position="235"/>
    </location>
</feature>
<feature type="region of interest" description="Disordered" evidence="7">
    <location>
        <begin position="1"/>
        <end position="256"/>
    </location>
</feature>
<dbReference type="PANTHER" id="PTHR45799:SF2">
    <property type="entry name" value="RETICULON-LIKE PROTEIN"/>
    <property type="match status" value="1"/>
</dbReference>
<evidence type="ECO:0000256" key="5">
    <source>
        <dbReference type="ARBA" id="ARBA00023136"/>
    </source>
</evidence>
<dbReference type="PROSITE" id="PS50845">
    <property type="entry name" value="RETICULON"/>
    <property type="match status" value="1"/>
</dbReference>
<evidence type="ECO:0000256" key="6">
    <source>
        <dbReference type="RuleBase" id="RU363132"/>
    </source>
</evidence>